<comment type="cofactor">
    <cofactor evidence="14 16">
        <name>FAD</name>
        <dbReference type="ChEBI" id="CHEBI:57692"/>
    </cofactor>
    <text evidence="14 16">Binds 1 FAD per subunit.</text>
</comment>
<evidence type="ECO:0000256" key="10">
    <source>
        <dbReference type="ARBA" id="ARBA00023157"/>
    </source>
</evidence>
<reference evidence="19 20" key="1">
    <citation type="submission" date="2018-11" db="EMBL/GenBank/DDBJ databases">
        <title>Sequencing the genomes of 1000 actinobacteria strains.</title>
        <authorList>
            <person name="Klenk H.-P."/>
        </authorList>
    </citation>
    <scope>NUCLEOTIDE SEQUENCE [LARGE SCALE GENOMIC DNA]</scope>
    <source>
        <strain evidence="19 20">DSM 13521</strain>
    </source>
</reference>
<comment type="similarity">
    <text evidence="2 16">Belongs to the class-I pyridine nucleotide-disulfide oxidoreductase family.</text>
</comment>
<dbReference type="EMBL" id="RKHQ01000001">
    <property type="protein sequence ID" value="ROR96266.1"/>
    <property type="molecule type" value="Genomic_DNA"/>
</dbReference>
<organism evidence="19 20">
    <name type="scientific">Salana multivorans</name>
    <dbReference type="NCBI Taxonomy" id="120377"/>
    <lineage>
        <taxon>Bacteria</taxon>
        <taxon>Bacillati</taxon>
        <taxon>Actinomycetota</taxon>
        <taxon>Actinomycetes</taxon>
        <taxon>Micrococcales</taxon>
        <taxon>Beutenbergiaceae</taxon>
        <taxon>Salana</taxon>
    </lineage>
</organism>
<dbReference type="Gene3D" id="3.50.50.60">
    <property type="entry name" value="FAD/NAD(P)-binding domain"/>
    <property type="match status" value="2"/>
</dbReference>
<dbReference type="Pfam" id="PF02852">
    <property type="entry name" value="Pyr_redox_dim"/>
    <property type="match status" value="1"/>
</dbReference>
<feature type="binding site" evidence="14">
    <location>
        <position position="51"/>
    </location>
    <ligand>
        <name>FAD</name>
        <dbReference type="ChEBI" id="CHEBI:57692"/>
    </ligand>
</feature>
<feature type="disulfide bond" description="Redox-active" evidence="15">
    <location>
        <begin position="42"/>
        <end position="47"/>
    </location>
</feature>
<evidence type="ECO:0000256" key="12">
    <source>
        <dbReference type="ARBA" id="ARBA00049187"/>
    </source>
</evidence>
<dbReference type="InterPro" id="IPR006258">
    <property type="entry name" value="Lipoamide_DH"/>
</dbReference>
<dbReference type="GO" id="GO:0050660">
    <property type="term" value="F:flavin adenine dinucleotide binding"/>
    <property type="evidence" value="ECO:0007669"/>
    <property type="project" value="InterPro"/>
</dbReference>
<comment type="catalytic activity">
    <reaction evidence="12 16">
        <text>N(6)-[(R)-dihydrolipoyl]-L-lysyl-[protein] + NAD(+) = N(6)-[(R)-lipoyl]-L-lysyl-[protein] + NADH + H(+)</text>
        <dbReference type="Rhea" id="RHEA:15045"/>
        <dbReference type="Rhea" id="RHEA-COMP:10474"/>
        <dbReference type="Rhea" id="RHEA-COMP:10475"/>
        <dbReference type="ChEBI" id="CHEBI:15378"/>
        <dbReference type="ChEBI" id="CHEBI:57540"/>
        <dbReference type="ChEBI" id="CHEBI:57945"/>
        <dbReference type="ChEBI" id="CHEBI:83099"/>
        <dbReference type="ChEBI" id="CHEBI:83100"/>
        <dbReference type="EC" id="1.8.1.4"/>
    </reaction>
</comment>
<dbReference type="GO" id="GO:0005737">
    <property type="term" value="C:cytoplasm"/>
    <property type="evidence" value="ECO:0007669"/>
    <property type="project" value="UniProtKB-SubCell"/>
</dbReference>
<dbReference type="GO" id="GO:0006103">
    <property type="term" value="P:2-oxoglutarate metabolic process"/>
    <property type="evidence" value="ECO:0007669"/>
    <property type="project" value="TreeGrafter"/>
</dbReference>
<evidence type="ECO:0000256" key="1">
    <source>
        <dbReference type="ARBA" id="ARBA00004496"/>
    </source>
</evidence>
<evidence type="ECO:0000256" key="14">
    <source>
        <dbReference type="PIRSR" id="PIRSR000350-3"/>
    </source>
</evidence>
<feature type="active site" description="Proton acceptor" evidence="13">
    <location>
        <position position="445"/>
    </location>
</feature>
<dbReference type="Pfam" id="PF07992">
    <property type="entry name" value="Pyr_redox_2"/>
    <property type="match status" value="1"/>
</dbReference>
<feature type="binding site" evidence="14">
    <location>
        <position position="114"/>
    </location>
    <ligand>
        <name>FAD</name>
        <dbReference type="ChEBI" id="CHEBI:57692"/>
    </ligand>
</feature>
<dbReference type="InterPro" id="IPR036188">
    <property type="entry name" value="FAD/NAD-bd_sf"/>
</dbReference>
<evidence type="ECO:0000256" key="13">
    <source>
        <dbReference type="PIRSR" id="PIRSR000350-2"/>
    </source>
</evidence>
<keyword evidence="11 16" id="KW-0676">Redox-active center</keyword>
<dbReference type="PRINTS" id="PR00411">
    <property type="entry name" value="PNDRDTASEI"/>
</dbReference>
<evidence type="ECO:0000256" key="15">
    <source>
        <dbReference type="PIRSR" id="PIRSR000350-4"/>
    </source>
</evidence>
<protein>
    <recommendedName>
        <fullName evidence="4 16">Dihydrolipoyl dehydrogenase</fullName>
        <ecNumber evidence="3 16">1.8.1.4</ecNumber>
    </recommendedName>
</protein>
<dbReference type="InterPro" id="IPR004099">
    <property type="entry name" value="Pyr_nucl-diS_OxRdtase_dimer"/>
</dbReference>
<keyword evidence="9 14" id="KW-0520">NAD</keyword>
<dbReference type="EC" id="1.8.1.4" evidence="3 16"/>
<evidence type="ECO:0000256" key="8">
    <source>
        <dbReference type="ARBA" id="ARBA00023002"/>
    </source>
</evidence>
<feature type="binding site" evidence="14">
    <location>
        <begin position="318"/>
        <end position="321"/>
    </location>
    <ligand>
        <name>FAD</name>
        <dbReference type="ChEBI" id="CHEBI:57692"/>
    </ligand>
</feature>
<evidence type="ECO:0000256" key="5">
    <source>
        <dbReference type="ARBA" id="ARBA00022490"/>
    </source>
</evidence>
<dbReference type="Gene3D" id="3.30.390.30">
    <property type="match status" value="1"/>
</dbReference>
<evidence type="ECO:0000256" key="16">
    <source>
        <dbReference type="RuleBase" id="RU003692"/>
    </source>
</evidence>
<dbReference type="PANTHER" id="PTHR22912">
    <property type="entry name" value="DISULFIDE OXIDOREDUCTASE"/>
    <property type="match status" value="1"/>
</dbReference>
<keyword evidence="20" id="KW-1185">Reference proteome</keyword>
<evidence type="ECO:0000313" key="19">
    <source>
        <dbReference type="EMBL" id="ROR96266.1"/>
    </source>
</evidence>
<evidence type="ECO:0000256" key="11">
    <source>
        <dbReference type="ARBA" id="ARBA00023284"/>
    </source>
</evidence>
<dbReference type="SUPFAM" id="SSF51905">
    <property type="entry name" value="FAD/NAD(P)-binding domain"/>
    <property type="match status" value="1"/>
</dbReference>
<comment type="subcellular location">
    <subcellularLocation>
        <location evidence="1">Cytoplasm</location>
    </subcellularLocation>
</comment>
<keyword evidence="10" id="KW-1015">Disulfide bond</keyword>
<feature type="domain" description="Pyridine nucleotide-disulphide oxidoreductase dimerisation" evidence="17">
    <location>
        <begin position="347"/>
        <end position="455"/>
    </location>
</feature>
<keyword evidence="5" id="KW-0963">Cytoplasm</keyword>
<sequence length="466" mass="49187">MASHFDVVVLGAGPGGYVAAIRAAQLGKSVAVVEKRYWGGVCLNVGCIPSKALLKNAELAHTLTHEKAKYGIEGDATMSYGPTHARSRAVSEGIVKGVHFLMKKNKITEVDGWGTLTSPNSMDVALGTGGTEQLTFDNLILATGAVTRMLPGVQVSANVVTYEEQILDPNLPGSIIIAGSGAIGVEFAYVLKNFGVDVTIVEFLDRMVPTEDAEVSKELAKQYKKLGIDVLLSTKVEAVEDTGSGVRVTVSPAAGGEQRVLEADRLLSAIGFAPRTDGYGLESTGVALTDRGAIAIDEYMRTNVPNIYAIGDVTAKMMLAHVAEAQGIVAAETLAGAETMSIDYRFVPRATYCHPQIGSMGLTEQQARDAGHDVKTATFPFSANGKAQGLGEPVGFVKIVADAERNEILGAHMIGPDVTELLPALNVAQTWDLTADEVSRVIFAHPTLGEAVKEALHGISGHMINF</sequence>
<name>A0A3N2D904_9MICO</name>
<evidence type="ECO:0000259" key="17">
    <source>
        <dbReference type="Pfam" id="PF02852"/>
    </source>
</evidence>
<dbReference type="InterPro" id="IPR012999">
    <property type="entry name" value="Pyr_OxRdtase_I_AS"/>
</dbReference>
<evidence type="ECO:0000256" key="7">
    <source>
        <dbReference type="ARBA" id="ARBA00022827"/>
    </source>
</evidence>
<evidence type="ECO:0000259" key="18">
    <source>
        <dbReference type="Pfam" id="PF07992"/>
    </source>
</evidence>
<dbReference type="PROSITE" id="PS00076">
    <property type="entry name" value="PYRIDINE_REDOX_1"/>
    <property type="match status" value="1"/>
</dbReference>
<dbReference type="AlphaFoldDB" id="A0A3N2D904"/>
<comment type="caution">
    <text evidence="19">The sequence shown here is derived from an EMBL/GenBank/DDBJ whole genome shotgun (WGS) entry which is preliminary data.</text>
</comment>
<feature type="domain" description="FAD/NAD(P)-binding" evidence="18">
    <location>
        <begin position="5"/>
        <end position="327"/>
    </location>
</feature>
<feature type="binding site" evidence="14">
    <location>
        <position position="202"/>
    </location>
    <ligand>
        <name>NAD(+)</name>
        <dbReference type="ChEBI" id="CHEBI:57540"/>
    </ligand>
</feature>
<dbReference type="InterPro" id="IPR001100">
    <property type="entry name" value="Pyr_nuc-diS_OxRdtase"/>
</dbReference>
<dbReference type="PRINTS" id="PR00368">
    <property type="entry name" value="FADPNR"/>
</dbReference>
<dbReference type="OrthoDB" id="9800167at2"/>
<dbReference type="SUPFAM" id="SSF55424">
    <property type="entry name" value="FAD/NAD-linked reductases, dimerisation (C-terminal) domain"/>
    <property type="match status" value="1"/>
</dbReference>
<dbReference type="InterPro" id="IPR050151">
    <property type="entry name" value="Class-I_Pyr_Nuc-Dis_Oxidored"/>
</dbReference>
<proteinExistence type="inferred from homology"/>
<dbReference type="InterPro" id="IPR016156">
    <property type="entry name" value="FAD/NAD-linked_Rdtase_dimer_sf"/>
</dbReference>
<keyword evidence="14" id="KW-0547">Nucleotide-binding</keyword>
<dbReference type="NCBIfam" id="TIGR01350">
    <property type="entry name" value="lipoamide_DH"/>
    <property type="match status" value="1"/>
</dbReference>
<dbReference type="GO" id="GO:0004148">
    <property type="term" value="F:dihydrolipoyl dehydrogenase (NADH) activity"/>
    <property type="evidence" value="ECO:0007669"/>
    <property type="project" value="UniProtKB-EC"/>
</dbReference>
<dbReference type="Proteomes" id="UP000275356">
    <property type="component" value="Unassembled WGS sequence"/>
</dbReference>
<evidence type="ECO:0000256" key="3">
    <source>
        <dbReference type="ARBA" id="ARBA00012608"/>
    </source>
</evidence>
<evidence type="ECO:0000313" key="20">
    <source>
        <dbReference type="Proteomes" id="UP000275356"/>
    </source>
</evidence>
<keyword evidence="8 16" id="KW-0560">Oxidoreductase</keyword>
<keyword evidence="6 16" id="KW-0285">Flavoprotein</keyword>
<comment type="miscellaneous">
    <text evidence="16">The active site is a redox-active disulfide bond.</text>
</comment>
<feature type="binding site" evidence="14">
    <location>
        <position position="271"/>
    </location>
    <ligand>
        <name>NAD(+)</name>
        <dbReference type="ChEBI" id="CHEBI:57540"/>
    </ligand>
</feature>
<accession>A0A3N2D904</accession>
<evidence type="ECO:0000256" key="2">
    <source>
        <dbReference type="ARBA" id="ARBA00007532"/>
    </source>
</evidence>
<evidence type="ECO:0000256" key="9">
    <source>
        <dbReference type="ARBA" id="ARBA00023027"/>
    </source>
</evidence>
<gene>
    <name evidence="19" type="ORF">EDD28_0848</name>
</gene>
<dbReference type="PANTHER" id="PTHR22912:SF217">
    <property type="entry name" value="DIHYDROLIPOYL DEHYDROGENASE"/>
    <property type="match status" value="1"/>
</dbReference>
<dbReference type="PIRSF" id="PIRSF000350">
    <property type="entry name" value="Mercury_reductase_MerA"/>
    <property type="match status" value="1"/>
</dbReference>
<dbReference type="InterPro" id="IPR023753">
    <property type="entry name" value="FAD/NAD-binding_dom"/>
</dbReference>
<evidence type="ECO:0000256" key="4">
    <source>
        <dbReference type="ARBA" id="ARBA00016961"/>
    </source>
</evidence>
<feature type="binding site" evidence="14">
    <location>
        <position position="312"/>
    </location>
    <ligand>
        <name>FAD</name>
        <dbReference type="ChEBI" id="CHEBI:57692"/>
    </ligand>
</feature>
<dbReference type="RefSeq" id="WP_123738472.1">
    <property type="nucleotide sequence ID" value="NZ_RKHQ01000001.1"/>
</dbReference>
<evidence type="ECO:0000256" key="6">
    <source>
        <dbReference type="ARBA" id="ARBA00022630"/>
    </source>
</evidence>
<feature type="binding site" evidence="14">
    <location>
        <begin position="179"/>
        <end position="186"/>
    </location>
    <ligand>
        <name>NAD(+)</name>
        <dbReference type="ChEBI" id="CHEBI:57540"/>
    </ligand>
</feature>
<keyword evidence="7 14" id="KW-0274">FAD</keyword>
<dbReference type="FunFam" id="3.30.390.30:FF:000001">
    <property type="entry name" value="Dihydrolipoyl dehydrogenase"/>
    <property type="match status" value="1"/>
</dbReference>